<feature type="domain" description="GHMP kinase N-terminal" evidence="14">
    <location>
        <begin position="120"/>
        <end position="210"/>
    </location>
</feature>
<evidence type="ECO:0000256" key="8">
    <source>
        <dbReference type="ARBA" id="ARBA00022777"/>
    </source>
</evidence>
<dbReference type="Pfam" id="PF00288">
    <property type="entry name" value="GHMP_kinases_N"/>
    <property type="match status" value="1"/>
</dbReference>
<evidence type="ECO:0000313" key="15">
    <source>
        <dbReference type="EMBL" id="NOV44718.1"/>
    </source>
</evidence>
<dbReference type="PANTHER" id="PTHR43290">
    <property type="entry name" value="MEVALONATE KINASE"/>
    <property type="match status" value="1"/>
</dbReference>
<evidence type="ECO:0000256" key="7">
    <source>
        <dbReference type="ARBA" id="ARBA00022741"/>
    </source>
</evidence>
<dbReference type="InterPro" id="IPR020568">
    <property type="entry name" value="Ribosomal_Su5_D2-typ_SF"/>
</dbReference>
<proteinExistence type="inferred from homology"/>
<evidence type="ECO:0000256" key="1">
    <source>
        <dbReference type="ARBA" id="ARBA00004496"/>
    </source>
</evidence>
<keyword evidence="10" id="KW-0460">Magnesium</keyword>
<dbReference type="InterPro" id="IPR006204">
    <property type="entry name" value="GHMP_kinase_N_dom"/>
</dbReference>
<dbReference type="InterPro" id="IPR006203">
    <property type="entry name" value="GHMP_knse_ATP-bd_CS"/>
</dbReference>
<keyword evidence="5 13" id="KW-0444">Lipid biosynthesis</keyword>
<dbReference type="InterPro" id="IPR036554">
    <property type="entry name" value="GHMP_kinase_C_sf"/>
</dbReference>
<keyword evidence="13" id="KW-0753">Steroid metabolism</keyword>
<dbReference type="GO" id="GO:0019287">
    <property type="term" value="P:isopentenyl diphosphate biosynthetic process, mevalonate pathway"/>
    <property type="evidence" value="ECO:0007669"/>
    <property type="project" value="UniProtKB-UniPathway"/>
</dbReference>
<evidence type="ECO:0000256" key="3">
    <source>
        <dbReference type="ARBA" id="ARBA00012103"/>
    </source>
</evidence>
<evidence type="ECO:0000259" key="14">
    <source>
        <dbReference type="Pfam" id="PF00288"/>
    </source>
</evidence>
<evidence type="ECO:0000256" key="2">
    <source>
        <dbReference type="ARBA" id="ARBA00006495"/>
    </source>
</evidence>
<evidence type="ECO:0000256" key="9">
    <source>
        <dbReference type="ARBA" id="ARBA00022840"/>
    </source>
</evidence>
<keyword evidence="6 13" id="KW-0808">Transferase</keyword>
<dbReference type="GO" id="GO:0006695">
    <property type="term" value="P:cholesterol biosynthetic process"/>
    <property type="evidence" value="ECO:0007669"/>
    <property type="project" value="TreeGrafter"/>
</dbReference>
<dbReference type="InterPro" id="IPR006205">
    <property type="entry name" value="Mev_gal_kin"/>
</dbReference>
<evidence type="ECO:0000256" key="13">
    <source>
        <dbReference type="RuleBase" id="RU363087"/>
    </source>
</evidence>
<keyword evidence="13" id="KW-1207">Sterol metabolism</keyword>
<dbReference type="GO" id="GO:0004496">
    <property type="term" value="F:mevalonate kinase activity"/>
    <property type="evidence" value="ECO:0007669"/>
    <property type="project" value="UniProtKB-EC"/>
</dbReference>
<comment type="pathway">
    <text evidence="12 13">Isoprenoid biosynthesis; isopentenyl diphosphate biosynthesis via mevalonate pathway; isopentenyl diphosphate from (R)-mevalonate: step 1/3.</text>
</comment>
<dbReference type="GO" id="GO:0005829">
    <property type="term" value="C:cytosol"/>
    <property type="evidence" value="ECO:0007669"/>
    <property type="project" value="TreeGrafter"/>
</dbReference>
<dbReference type="AlphaFoldDB" id="A0A6M2DI56"/>
<dbReference type="UniPathway" id="UPA00057">
    <property type="reaction ID" value="UER00098"/>
</dbReference>
<accession>A0A6M2DI56</accession>
<evidence type="ECO:0000256" key="6">
    <source>
        <dbReference type="ARBA" id="ARBA00022679"/>
    </source>
</evidence>
<keyword evidence="11 13" id="KW-0443">Lipid metabolism</keyword>
<keyword evidence="13" id="KW-0756">Sterol biosynthesis</keyword>
<dbReference type="NCBIfam" id="TIGR00549">
    <property type="entry name" value="mevalon_kin"/>
    <property type="match status" value="1"/>
</dbReference>
<evidence type="ECO:0000256" key="10">
    <source>
        <dbReference type="ARBA" id="ARBA00022842"/>
    </source>
</evidence>
<keyword evidence="13" id="KW-0752">Steroid biosynthesis</keyword>
<evidence type="ECO:0000256" key="12">
    <source>
        <dbReference type="ARBA" id="ARBA00029438"/>
    </source>
</evidence>
<keyword evidence="8 13" id="KW-0418">Kinase</keyword>
<dbReference type="GO" id="GO:0005524">
    <property type="term" value="F:ATP binding"/>
    <property type="evidence" value="ECO:0007669"/>
    <property type="project" value="UniProtKB-KW"/>
</dbReference>
<dbReference type="SUPFAM" id="SSF55060">
    <property type="entry name" value="GHMP Kinase, C-terminal domain"/>
    <property type="match status" value="1"/>
</dbReference>
<organism evidence="15">
    <name type="scientific">Xenopsylla cheopis</name>
    <name type="common">Oriental rat flea</name>
    <name type="synonym">Pulex cheopis</name>
    <dbReference type="NCBI Taxonomy" id="163159"/>
    <lineage>
        <taxon>Eukaryota</taxon>
        <taxon>Metazoa</taxon>
        <taxon>Ecdysozoa</taxon>
        <taxon>Arthropoda</taxon>
        <taxon>Hexapoda</taxon>
        <taxon>Insecta</taxon>
        <taxon>Pterygota</taxon>
        <taxon>Neoptera</taxon>
        <taxon>Endopterygota</taxon>
        <taxon>Siphonaptera</taxon>
        <taxon>Pulicidae</taxon>
        <taxon>Xenopsyllinae</taxon>
        <taxon>Xenopsylla</taxon>
    </lineage>
</organism>
<dbReference type="EMBL" id="GIIL01000992">
    <property type="protein sequence ID" value="NOV44718.1"/>
    <property type="molecule type" value="Transcribed_RNA"/>
</dbReference>
<dbReference type="Gene3D" id="3.30.70.890">
    <property type="entry name" value="GHMP kinase, C-terminal domain"/>
    <property type="match status" value="1"/>
</dbReference>
<comment type="similarity">
    <text evidence="2 13">Belongs to the GHMP kinase family. Mevalonate kinase subfamily.</text>
</comment>
<evidence type="ECO:0000256" key="5">
    <source>
        <dbReference type="ARBA" id="ARBA00022516"/>
    </source>
</evidence>
<keyword evidence="9 13" id="KW-0067">ATP-binding</keyword>
<comment type="catalytic activity">
    <reaction evidence="13">
        <text>(R)-mevalonate + ATP = (R)-5-phosphomevalonate + ADP + H(+)</text>
        <dbReference type="Rhea" id="RHEA:17065"/>
        <dbReference type="ChEBI" id="CHEBI:15378"/>
        <dbReference type="ChEBI" id="CHEBI:30616"/>
        <dbReference type="ChEBI" id="CHEBI:36464"/>
        <dbReference type="ChEBI" id="CHEBI:58146"/>
        <dbReference type="ChEBI" id="CHEBI:456216"/>
        <dbReference type="EC" id="2.7.1.36"/>
    </reaction>
</comment>
<dbReference type="PANTHER" id="PTHR43290:SF2">
    <property type="entry name" value="MEVALONATE KINASE"/>
    <property type="match status" value="1"/>
</dbReference>
<dbReference type="InterPro" id="IPR014721">
    <property type="entry name" value="Ribsml_uS5_D2-typ_fold_subgr"/>
</dbReference>
<evidence type="ECO:0000256" key="11">
    <source>
        <dbReference type="ARBA" id="ARBA00023098"/>
    </source>
</evidence>
<dbReference type="SUPFAM" id="SSF54211">
    <property type="entry name" value="Ribosomal protein S5 domain 2-like"/>
    <property type="match status" value="1"/>
</dbReference>
<name>A0A6M2DI56_XENCH</name>
<keyword evidence="4 13" id="KW-0963">Cytoplasm</keyword>
<comment type="subcellular location">
    <subcellularLocation>
        <location evidence="1 13">Cytoplasm</location>
    </subcellularLocation>
</comment>
<protein>
    <recommendedName>
        <fullName evidence="3 13">Mevalonate kinase</fullName>
        <shortName evidence="13">MK</shortName>
        <ecNumber evidence="3 13">2.7.1.36</ecNumber>
    </recommendedName>
</protein>
<sequence>MIKFSLSAPGKVILFGEHSVVYGKTAIAASIGLRTRLIYEEIEDDIISITFKPIQVIYKIQLNDLDNLIKDLKENFIDISPIMIDHDKYLKSIANFLEQFADWENLSNSQRQAIISFVYLLTAIRFYKKFSSSRGFSVTIDSDLKVGAGLGSSASFSVVLAGCFVKEITRNVTTQFSDEELCEISQWAFCSERIMHGTPSGLDNCLCTYGSIIRFRKNEEPAVLKLEKSFEALLVDTTVPRQTKNMVANVARLYNNNTSVISHILDAMDQLARDAENIITSRYNTENSRKLKELIVINQGLLQTLGVSHNSINTICKLADDKHFAAKLTGGGGGGYCIIASFDSDPYTTLELMNDLKNNGFPSVKADLGTPGLTVE</sequence>
<dbReference type="PRINTS" id="PR00959">
    <property type="entry name" value="MEVGALKINASE"/>
</dbReference>
<dbReference type="Gene3D" id="3.30.230.10">
    <property type="match status" value="1"/>
</dbReference>
<reference evidence="15" key="1">
    <citation type="submission" date="2020-03" db="EMBL/GenBank/DDBJ databases">
        <title>Transcriptomic Profiling of the Digestive Tract of the Rat Flea, Xenopsylla cheopis, Following Blood Feeding and Infection with Yersinia pestis.</title>
        <authorList>
            <person name="Bland D.M."/>
            <person name="Martens C.A."/>
            <person name="Virtaneva K."/>
            <person name="Kanakabandi K."/>
            <person name="Long D."/>
            <person name="Rosenke R."/>
            <person name="Saturday G.A."/>
            <person name="Hoyt F.H."/>
            <person name="Bruno D.P."/>
            <person name="Ribeiro J.M.C."/>
            <person name="Hinnebusch J."/>
        </authorList>
    </citation>
    <scope>NUCLEOTIDE SEQUENCE</scope>
</reference>
<keyword evidence="7 13" id="KW-0547">Nucleotide-binding</keyword>
<evidence type="ECO:0000256" key="4">
    <source>
        <dbReference type="ARBA" id="ARBA00022490"/>
    </source>
</evidence>
<dbReference type="EC" id="2.7.1.36" evidence="3 13"/>
<dbReference type="PROSITE" id="PS00627">
    <property type="entry name" value="GHMP_KINASES_ATP"/>
    <property type="match status" value="1"/>
</dbReference>